<dbReference type="RefSeq" id="WP_109648171.1">
    <property type="nucleotide sequence ID" value="NZ_QGGB01000012.1"/>
</dbReference>
<dbReference type="Gene3D" id="3.30.70.1320">
    <property type="entry name" value="Multidrug efflux transporter AcrB pore domain like"/>
    <property type="match status" value="1"/>
</dbReference>
<dbReference type="GO" id="GO:0005886">
    <property type="term" value="C:plasma membrane"/>
    <property type="evidence" value="ECO:0007669"/>
    <property type="project" value="TreeGrafter"/>
</dbReference>
<reference evidence="2 3" key="1">
    <citation type="submission" date="2018-05" db="EMBL/GenBank/DDBJ databases">
        <title>Rhodohalobacter halophilus gen. nov., sp. nov., a moderately halophilic member of the family Balneolaceae.</title>
        <authorList>
            <person name="Liu Z.-W."/>
        </authorList>
    </citation>
    <scope>NUCLEOTIDE SEQUENCE [LARGE SCALE GENOMIC DNA]</scope>
    <source>
        <strain evidence="2 3">8A47</strain>
    </source>
</reference>
<protein>
    <submittedName>
        <fullName evidence="2">AcrB/AcrD/AcrF family protein</fullName>
    </submittedName>
</protein>
<feature type="transmembrane region" description="Helical" evidence="1">
    <location>
        <begin position="526"/>
        <end position="544"/>
    </location>
</feature>
<evidence type="ECO:0000313" key="3">
    <source>
        <dbReference type="Proteomes" id="UP000245533"/>
    </source>
</evidence>
<dbReference type="GO" id="GO:0042910">
    <property type="term" value="F:xenobiotic transmembrane transporter activity"/>
    <property type="evidence" value="ECO:0007669"/>
    <property type="project" value="TreeGrafter"/>
</dbReference>
<accession>A0A316TPZ9</accession>
<dbReference type="EMBL" id="QGGB01000012">
    <property type="protein sequence ID" value="PWN05095.1"/>
    <property type="molecule type" value="Genomic_DNA"/>
</dbReference>
<feature type="transmembrane region" description="Helical" evidence="1">
    <location>
        <begin position="991"/>
        <end position="1015"/>
    </location>
</feature>
<keyword evidence="1" id="KW-0812">Transmembrane</keyword>
<comment type="caution">
    <text evidence="2">The sequence shown here is derived from an EMBL/GenBank/DDBJ whole genome shotgun (WGS) entry which is preliminary data.</text>
</comment>
<feature type="transmembrane region" description="Helical" evidence="1">
    <location>
        <begin position="943"/>
        <end position="964"/>
    </location>
</feature>
<dbReference type="PRINTS" id="PR00702">
    <property type="entry name" value="ACRIFLAVINRP"/>
</dbReference>
<dbReference type="PANTHER" id="PTHR32063:SF0">
    <property type="entry name" value="SWARMING MOTILITY PROTEIN SWRC"/>
    <property type="match status" value="1"/>
</dbReference>
<evidence type="ECO:0000256" key="1">
    <source>
        <dbReference type="SAM" id="Phobius"/>
    </source>
</evidence>
<dbReference type="InterPro" id="IPR001036">
    <property type="entry name" value="Acrflvin-R"/>
</dbReference>
<dbReference type="Gene3D" id="3.30.70.1430">
    <property type="entry name" value="Multidrug efflux transporter AcrB pore domain"/>
    <property type="match status" value="2"/>
</dbReference>
<gene>
    <name evidence="2" type="ORF">DDZ15_16190</name>
</gene>
<keyword evidence="1" id="KW-0472">Membrane</keyword>
<dbReference type="Gene3D" id="1.20.1640.10">
    <property type="entry name" value="Multidrug efflux transporter AcrB transmembrane domain"/>
    <property type="match status" value="3"/>
</dbReference>
<organism evidence="2 3">
    <name type="scientific">Rhodohalobacter mucosus</name>
    <dbReference type="NCBI Taxonomy" id="2079485"/>
    <lineage>
        <taxon>Bacteria</taxon>
        <taxon>Pseudomonadati</taxon>
        <taxon>Balneolota</taxon>
        <taxon>Balneolia</taxon>
        <taxon>Balneolales</taxon>
        <taxon>Balneolaceae</taxon>
        <taxon>Rhodohalobacter</taxon>
    </lineage>
</organism>
<evidence type="ECO:0000313" key="2">
    <source>
        <dbReference type="EMBL" id="PWN05095.1"/>
    </source>
</evidence>
<sequence>MREIFRRKYFISLSYMLIALVGVVAWMNIPVEMAPDLRLPSVTVSYSWGSTSPEVIEQEVTRRVESVATRLRNVEKIRSVSQEGRSSVTITFEEGTPVEYRVLELQEYLYGLREEFPPQILQPRISRSIPRELQDQETFMAYSVSGERPTNDLYQLAVQQIRLQLLGLEGLADVEIQGAMDPALTLRFNTTLLERYGFDSSSIMNTIRERLNWRSSGFVEKTSSRMSMLIPPQFESIGDIRQMKLTVPGSSRQILLGDIAEIGIEDYPVKSIKRLNGKPALTLIFVRESGADAMGLAEQVRTEMERISSNLPPDITIQLERDSTDDLRAQFGDLQYQSAFSLLFVFIILLLFIRRLRAPFVILGSIIFSLLMSLSILFFMNYTLNVLTLAGLTVALGMIIDNAVVVFEQLNPKLPAGRSERLNHIRKELPYTLVPVFGSTLTTVGIFIPLFFAMEELQLFLVPLAVALTLTLVSSVLIALSWIPYSLIWLVQSESVKRDGAFKRKVSKILNRVMIRGFYIRYRLRWLFYVGVVALFGIPLFTITEPDWEETWWPEFTRTYFDNRSNIDPWVGGLTYKFFNETYFGTPWSRSEGERIFVSIRTPQGTPIEEIDKMVRDFELTAIPYQEAFTYFEADISEYSGARLQFHLKDEYLYRTEPYQFYSEAIFLATKIGNSGISVSGLGDGHSTGFGGGISGQRVTLRGFSYDELLLLAEDIAARLMQNQRVQEVDIHSVGWGRSDLFQYVLNLDDERLSMRDLNRRDVLESLQLDINPTNVRGQVELNGERMYLIGTNQAQTQYESDFLDRARISGEKLFKIDEIADLTREKTMSQIIREDQSYSRTLTVDFLGPPRLASNYIESVLEEVPVPVGASIQFGSGFWSWGEDEKLQNYLLLLMLTILSVWMIVSALLESWRDPLVVLLAIPMSLIGVMAGALFHDINFDQGAIAGTLLAVGVVVNNSILLIHEKQRCRAAGIHGLRSWVKVYRNKMRAVLITSLTTMGGLLPLILIGTNAFWTDLAVVVLWGLGTSLTLILLTMGIWEKAEPKEIIHRGATEAAEKDHRGDAESAEKV</sequence>
<feature type="transmembrane region" description="Helical" evidence="1">
    <location>
        <begin position="429"/>
        <end position="454"/>
    </location>
</feature>
<dbReference type="SUPFAM" id="SSF82693">
    <property type="entry name" value="Multidrug efflux transporter AcrB pore domain, PN1, PN2, PC1 and PC2 subdomains"/>
    <property type="match status" value="2"/>
</dbReference>
<feature type="transmembrane region" description="Helical" evidence="1">
    <location>
        <begin position="9"/>
        <end position="29"/>
    </location>
</feature>
<dbReference type="Proteomes" id="UP000245533">
    <property type="component" value="Unassembled WGS sequence"/>
</dbReference>
<dbReference type="Gene3D" id="3.30.2090.10">
    <property type="entry name" value="Multidrug efflux transporter AcrB TolC docking domain, DN and DC subdomains"/>
    <property type="match status" value="2"/>
</dbReference>
<feature type="transmembrane region" description="Helical" evidence="1">
    <location>
        <begin position="386"/>
        <end position="408"/>
    </location>
</feature>
<keyword evidence="1" id="KW-1133">Transmembrane helix</keyword>
<dbReference type="AlphaFoldDB" id="A0A316TPZ9"/>
<feature type="transmembrane region" description="Helical" evidence="1">
    <location>
        <begin position="891"/>
        <end position="910"/>
    </location>
</feature>
<dbReference type="Gene3D" id="3.30.70.1440">
    <property type="entry name" value="Multidrug efflux transporter AcrB pore domain"/>
    <property type="match status" value="1"/>
</dbReference>
<feature type="transmembrane region" description="Helical" evidence="1">
    <location>
        <begin position="334"/>
        <end position="353"/>
    </location>
</feature>
<dbReference type="SUPFAM" id="SSF82866">
    <property type="entry name" value="Multidrug efflux transporter AcrB transmembrane domain"/>
    <property type="match status" value="2"/>
</dbReference>
<feature type="transmembrane region" description="Helical" evidence="1">
    <location>
        <begin position="360"/>
        <end position="380"/>
    </location>
</feature>
<feature type="transmembrane region" description="Helical" evidence="1">
    <location>
        <begin position="917"/>
        <end position="937"/>
    </location>
</feature>
<dbReference type="Pfam" id="PF00873">
    <property type="entry name" value="ACR_tran"/>
    <property type="match status" value="2"/>
</dbReference>
<dbReference type="PANTHER" id="PTHR32063">
    <property type="match status" value="1"/>
</dbReference>
<dbReference type="OrthoDB" id="9809409at2"/>
<proteinExistence type="predicted"/>
<feature type="transmembrane region" description="Helical" evidence="1">
    <location>
        <begin position="460"/>
        <end position="483"/>
    </location>
</feature>
<dbReference type="InterPro" id="IPR027463">
    <property type="entry name" value="AcrB_DN_DC_subdom"/>
</dbReference>
<name>A0A316TPZ9_9BACT</name>
<keyword evidence="3" id="KW-1185">Reference proteome</keyword>
<dbReference type="SUPFAM" id="SSF82714">
    <property type="entry name" value="Multidrug efflux transporter AcrB TolC docking domain, DN and DC subdomains"/>
    <property type="match status" value="1"/>
</dbReference>
<feature type="transmembrane region" description="Helical" evidence="1">
    <location>
        <begin position="1021"/>
        <end position="1040"/>
    </location>
</feature>